<evidence type="ECO:0000256" key="3">
    <source>
        <dbReference type="SAM" id="MobiDB-lite"/>
    </source>
</evidence>
<dbReference type="RefSeq" id="WP_017617087.1">
    <property type="nucleotide sequence ID" value="NZ_ANBG01000043.1"/>
</dbReference>
<dbReference type="OrthoDB" id="9806008at2"/>
<dbReference type="SUPFAM" id="SSF69593">
    <property type="entry name" value="Glycerol-3-phosphate (1)-acyltransferase"/>
    <property type="match status" value="1"/>
</dbReference>
<gene>
    <name evidence="5" type="ORF">CDO52_11550</name>
</gene>
<keyword evidence="2 5" id="KW-0012">Acyltransferase</keyword>
<dbReference type="InterPro" id="IPR002123">
    <property type="entry name" value="Plipid/glycerol_acylTrfase"/>
</dbReference>
<dbReference type="SMART" id="SM00563">
    <property type="entry name" value="PlsC"/>
    <property type="match status" value="1"/>
</dbReference>
<dbReference type="Proteomes" id="UP000215005">
    <property type="component" value="Chromosome"/>
</dbReference>
<feature type="region of interest" description="Disordered" evidence="3">
    <location>
        <begin position="227"/>
        <end position="301"/>
    </location>
</feature>
<dbReference type="PANTHER" id="PTHR10434:SF11">
    <property type="entry name" value="1-ACYL-SN-GLYCEROL-3-PHOSPHATE ACYLTRANSFERASE"/>
    <property type="match status" value="1"/>
</dbReference>
<feature type="domain" description="Phospholipid/glycerol acyltransferase" evidence="4">
    <location>
        <begin position="34"/>
        <end position="153"/>
    </location>
</feature>
<evidence type="ECO:0000256" key="1">
    <source>
        <dbReference type="ARBA" id="ARBA00022679"/>
    </source>
</evidence>
<keyword evidence="6" id="KW-1185">Reference proteome</keyword>
<evidence type="ECO:0000313" key="5">
    <source>
        <dbReference type="EMBL" id="ASU83328.1"/>
    </source>
</evidence>
<dbReference type="CDD" id="cd07989">
    <property type="entry name" value="LPLAT_AGPAT-like"/>
    <property type="match status" value="1"/>
</dbReference>
<evidence type="ECO:0000313" key="6">
    <source>
        <dbReference type="Proteomes" id="UP000215005"/>
    </source>
</evidence>
<reference evidence="5 6" key="1">
    <citation type="submission" date="2017-08" db="EMBL/GenBank/DDBJ databases">
        <title>The complete genome sequence of Nocardiopsis gilva YIM 90087.</title>
        <authorList>
            <person name="Yin M."/>
            <person name="Tang S."/>
        </authorList>
    </citation>
    <scope>NUCLEOTIDE SEQUENCE [LARGE SCALE GENOMIC DNA]</scope>
    <source>
        <strain evidence="5 6">YIM 90087</strain>
    </source>
</reference>
<dbReference type="GO" id="GO:0006654">
    <property type="term" value="P:phosphatidic acid biosynthetic process"/>
    <property type="evidence" value="ECO:0007669"/>
    <property type="project" value="TreeGrafter"/>
</dbReference>
<dbReference type="Pfam" id="PF01553">
    <property type="entry name" value="Acyltransferase"/>
    <property type="match status" value="1"/>
</dbReference>
<dbReference type="KEGG" id="ngv:CDO52_11550"/>
<dbReference type="GO" id="GO:0003841">
    <property type="term" value="F:1-acylglycerol-3-phosphate O-acyltransferase activity"/>
    <property type="evidence" value="ECO:0007669"/>
    <property type="project" value="TreeGrafter"/>
</dbReference>
<protein>
    <submittedName>
        <fullName evidence="5">1-acyl-sn-glycerol-3-phosphate acyltransferase</fullName>
    </submittedName>
</protein>
<name>A0A223S5D7_9ACTN</name>
<proteinExistence type="predicted"/>
<dbReference type="AlphaFoldDB" id="A0A223S5D7"/>
<organism evidence="5 6">
    <name type="scientific">Nocardiopsis gilva YIM 90087</name>
    <dbReference type="NCBI Taxonomy" id="1235441"/>
    <lineage>
        <taxon>Bacteria</taxon>
        <taxon>Bacillati</taxon>
        <taxon>Actinomycetota</taxon>
        <taxon>Actinomycetes</taxon>
        <taxon>Streptosporangiales</taxon>
        <taxon>Nocardiopsidaceae</taxon>
        <taxon>Nocardiopsis</taxon>
    </lineage>
</organism>
<evidence type="ECO:0000259" key="4">
    <source>
        <dbReference type="SMART" id="SM00563"/>
    </source>
</evidence>
<evidence type="ECO:0000256" key="2">
    <source>
        <dbReference type="ARBA" id="ARBA00023315"/>
    </source>
</evidence>
<dbReference type="PANTHER" id="PTHR10434">
    <property type="entry name" value="1-ACYL-SN-GLYCEROL-3-PHOSPHATE ACYLTRANSFERASE"/>
    <property type="match status" value="1"/>
</dbReference>
<dbReference type="GO" id="GO:0005886">
    <property type="term" value="C:plasma membrane"/>
    <property type="evidence" value="ECO:0007669"/>
    <property type="project" value="TreeGrafter"/>
</dbReference>
<sequence length="301" mass="33419">MFYWIVKAVLGPVLAVLWQPRAEGVEHVPRYGPAVLVGNHLSFSDHFFGPLPLPRKITFLAKAEYFTGTGPKGLISRLFFSGVGQIPIDRSGGKASEAALRTGLKVLKQGHLLGIYPEGTRSPDGKLYRGRTGVARIVLESKAPVIPMAMINVDKIMPPGRTIPKLGIRPKVKFGKPLDFSRYYGMEKDPRVLRAVTDEIMYALMELSGQEYVDRYAQSVKTELEAAAKEERKEQHATERERKKAERAERRAQRKAERAERKAAKKAEKEKKAKAQAEAQESARESSTPKAVKPDTPGTAA</sequence>
<feature type="compositionally biased region" description="Basic and acidic residues" evidence="3">
    <location>
        <begin position="227"/>
        <end position="275"/>
    </location>
</feature>
<accession>A0A223S5D7</accession>
<dbReference type="EMBL" id="CP022753">
    <property type="protein sequence ID" value="ASU83328.1"/>
    <property type="molecule type" value="Genomic_DNA"/>
</dbReference>
<keyword evidence="1 5" id="KW-0808">Transferase</keyword>